<dbReference type="AlphaFoldDB" id="A0A2P2MTU9"/>
<dbReference type="InterPro" id="IPR050724">
    <property type="entry name" value="Glu_Leu_Phe_Val_DH"/>
</dbReference>
<name>A0A2P2MTU9_RHIMU</name>
<dbReference type="InterPro" id="IPR036291">
    <property type="entry name" value="NAD(P)-bd_dom_sf"/>
</dbReference>
<dbReference type="PANTHER" id="PTHR43571">
    <property type="entry name" value="NADP-SPECIFIC GLUTAMATE DEHYDROGENASE 1-RELATED"/>
    <property type="match status" value="1"/>
</dbReference>
<protein>
    <recommendedName>
        <fullName evidence="1">Glutamate/phenylalanine/leucine/valine/L-tryptophan dehydrogenase C-terminal domain-containing protein</fullName>
    </recommendedName>
</protein>
<dbReference type="GO" id="GO:0006537">
    <property type="term" value="P:glutamate biosynthetic process"/>
    <property type="evidence" value="ECO:0007669"/>
    <property type="project" value="TreeGrafter"/>
</dbReference>
<dbReference type="Pfam" id="PF00208">
    <property type="entry name" value="ELFV_dehydrog"/>
    <property type="match status" value="1"/>
</dbReference>
<proteinExistence type="predicted"/>
<dbReference type="Gene3D" id="3.40.50.720">
    <property type="entry name" value="NAD(P)-binding Rossmann-like Domain"/>
    <property type="match status" value="1"/>
</dbReference>
<accession>A0A2P2MTU9</accession>
<evidence type="ECO:0000259" key="1">
    <source>
        <dbReference type="Pfam" id="PF00208"/>
    </source>
</evidence>
<sequence>MNKDLKGLRCVVSGSGKIAMHVLEKLNAYGAIPITVSGTFGSLVNVSE</sequence>
<dbReference type="EMBL" id="GGEC01053163">
    <property type="protein sequence ID" value="MBX33647.1"/>
    <property type="molecule type" value="Transcribed_RNA"/>
</dbReference>
<dbReference type="GO" id="GO:0004354">
    <property type="term" value="F:glutamate dehydrogenase (NADP+) activity"/>
    <property type="evidence" value="ECO:0007669"/>
    <property type="project" value="TreeGrafter"/>
</dbReference>
<dbReference type="InterPro" id="IPR006096">
    <property type="entry name" value="Glu/Leu/Phe/Val/Trp_DH_C"/>
</dbReference>
<dbReference type="SUPFAM" id="SSF51735">
    <property type="entry name" value="NAD(P)-binding Rossmann-fold domains"/>
    <property type="match status" value="1"/>
</dbReference>
<evidence type="ECO:0000313" key="2">
    <source>
        <dbReference type="EMBL" id="MBX33647.1"/>
    </source>
</evidence>
<feature type="domain" description="Glutamate/phenylalanine/leucine/valine/L-tryptophan dehydrogenase C-terminal" evidence="1">
    <location>
        <begin position="3"/>
        <end position="45"/>
    </location>
</feature>
<dbReference type="PANTHER" id="PTHR43571:SF1">
    <property type="entry name" value="NADP-SPECIFIC GLUTAMATE DEHYDROGENASE 1-RELATED"/>
    <property type="match status" value="1"/>
</dbReference>
<dbReference type="GO" id="GO:0005829">
    <property type="term" value="C:cytosol"/>
    <property type="evidence" value="ECO:0007669"/>
    <property type="project" value="TreeGrafter"/>
</dbReference>
<reference evidence="2" key="1">
    <citation type="submission" date="2018-02" db="EMBL/GenBank/DDBJ databases">
        <title>Rhizophora mucronata_Transcriptome.</title>
        <authorList>
            <person name="Meera S.P."/>
            <person name="Sreeshan A."/>
            <person name="Augustine A."/>
        </authorList>
    </citation>
    <scope>NUCLEOTIDE SEQUENCE</scope>
    <source>
        <tissue evidence="2">Leaf</tissue>
    </source>
</reference>
<organism evidence="2">
    <name type="scientific">Rhizophora mucronata</name>
    <name type="common">Asiatic mangrove</name>
    <dbReference type="NCBI Taxonomy" id="61149"/>
    <lineage>
        <taxon>Eukaryota</taxon>
        <taxon>Viridiplantae</taxon>
        <taxon>Streptophyta</taxon>
        <taxon>Embryophyta</taxon>
        <taxon>Tracheophyta</taxon>
        <taxon>Spermatophyta</taxon>
        <taxon>Magnoliopsida</taxon>
        <taxon>eudicotyledons</taxon>
        <taxon>Gunneridae</taxon>
        <taxon>Pentapetalae</taxon>
        <taxon>rosids</taxon>
        <taxon>fabids</taxon>
        <taxon>Malpighiales</taxon>
        <taxon>Rhizophoraceae</taxon>
        <taxon>Rhizophora</taxon>
    </lineage>
</organism>